<dbReference type="Proteomes" id="UP000663901">
    <property type="component" value="Chromosome"/>
</dbReference>
<dbReference type="RefSeq" id="WP_013024243.1">
    <property type="nucleotide sequence ID" value="NZ_CP035034.1"/>
</dbReference>
<accession>A0A8A4KDI5</accession>
<protein>
    <submittedName>
        <fullName evidence="1">Uncharacterized protein</fullName>
    </submittedName>
</protein>
<organism evidence="1 2">
    <name type="scientific">Pantoea ananas</name>
    <name type="common">Erwinia uredovora</name>
    <dbReference type="NCBI Taxonomy" id="553"/>
    <lineage>
        <taxon>Bacteria</taxon>
        <taxon>Pseudomonadati</taxon>
        <taxon>Pseudomonadota</taxon>
        <taxon>Gammaproteobacteria</taxon>
        <taxon>Enterobacterales</taxon>
        <taxon>Erwiniaceae</taxon>
        <taxon>Pantoea</taxon>
    </lineage>
</organism>
<reference evidence="1" key="1">
    <citation type="submission" date="2020-07" db="EMBL/GenBank/DDBJ databases">
        <title>Genome Sequences for Panteoa spp. that cause Center Rot in Onions.</title>
        <authorList>
            <person name="Asselin J.A."/>
            <person name="Helmann T."/>
            <person name="Beer S."/>
            <person name="Stodghill P."/>
        </authorList>
    </citation>
    <scope>NUCLEOTIDE SEQUENCE</scope>
    <source>
        <strain evidence="1">OC5a</strain>
    </source>
</reference>
<name>A0A8A4KDI5_PANAN</name>
<dbReference type="SUPFAM" id="SSF75169">
    <property type="entry name" value="DsrEFH-like"/>
    <property type="match status" value="1"/>
</dbReference>
<evidence type="ECO:0000313" key="2">
    <source>
        <dbReference type="Proteomes" id="UP000663901"/>
    </source>
</evidence>
<dbReference type="AlphaFoldDB" id="A0A8A4KDI5"/>
<evidence type="ECO:0000313" key="1">
    <source>
        <dbReference type="EMBL" id="QTC46021.1"/>
    </source>
</evidence>
<gene>
    <name evidence="1" type="ORF">H0Z12_20460</name>
</gene>
<dbReference type="InterPro" id="IPR027396">
    <property type="entry name" value="DsrEFH-like"/>
</dbReference>
<proteinExistence type="predicted"/>
<sequence>MKIILHVPDKNRIAHALANAGNLLKEEDFDGDIAIVFNGDAAGDVTGRTISDALKNAPSVTLLLCNNALRAQNIDVSMLPSHFRVVPAAITYIIEQQSRGALYVRP</sequence>
<dbReference type="Gene3D" id="3.40.1260.10">
    <property type="entry name" value="DsrEFH-like"/>
    <property type="match status" value="1"/>
</dbReference>
<dbReference type="EMBL" id="CP059084">
    <property type="protein sequence ID" value="QTC46021.1"/>
    <property type="molecule type" value="Genomic_DNA"/>
</dbReference>